<name>A0A9N7YKP5_PLEPL</name>
<gene>
    <name evidence="2" type="ORF">PLEPLA_LOCUS23171</name>
</gene>
<keyword evidence="1" id="KW-0732">Signal</keyword>
<evidence type="ECO:0000313" key="3">
    <source>
        <dbReference type="Proteomes" id="UP001153269"/>
    </source>
</evidence>
<reference evidence="2" key="1">
    <citation type="submission" date="2020-03" db="EMBL/GenBank/DDBJ databases">
        <authorList>
            <person name="Weist P."/>
        </authorList>
    </citation>
    <scope>NUCLEOTIDE SEQUENCE</scope>
</reference>
<comment type="caution">
    <text evidence="2">The sequence shown here is derived from an EMBL/GenBank/DDBJ whole genome shotgun (WGS) entry which is preliminary data.</text>
</comment>
<feature type="signal peptide" evidence="1">
    <location>
        <begin position="1"/>
        <end position="21"/>
    </location>
</feature>
<evidence type="ECO:0000313" key="2">
    <source>
        <dbReference type="EMBL" id="CAB1435076.1"/>
    </source>
</evidence>
<dbReference type="AlphaFoldDB" id="A0A9N7YKP5"/>
<proteinExistence type="predicted"/>
<accession>A0A9N7YKP5</accession>
<evidence type="ECO:0008006" key="4">
    <source>
        <dbReference type="Google" id="ProtNLM"/>
    </source>
</evidence>
<dbReference type="Proteomes" id="UP001153269">
    <property type="component" value="Unassembled WGS sequence"/>
</dbReference>
<feature type="chain" id="PRO_5040221981" description="Secreted protein" evidence="1">
    <location>
        <begin position="22"/>
        <end position="113"/>
    </location>
</feature>
<organism evidence="2 3">
    <name type="scientific">Pleuronectes platessa</name>
    <name type="common">European plaice</name>
    <dbReference type="NCBI Taxonomy" id="8262"/>
    <lineage>
        <taxon>Eukaryota</taxon>
        <taxon>Metazoa</taxon>
        <taxon>Chordata</taxon>
        <taxon>Craniata</taxon>
        <taxon>Vertebrata</taxon>
        <taxon>Euteleostomi</taxon>
        <taxon>Actinopterygii</taxon>
        <taxon>Neopterygii</taxon>
        <taxon>Teleostei</taxon>
        <taxon>Neoteleostei</taxon>
        <taxon>Acanthomorphata</taxon>
        <taxon>Carangaria</taxon>
        <taxon>Pleuronectiformes</taxon>
        <taxon>Pleuronectoidei</taxon>
        <taxon>Pleuronectidae</taxon>
        <taxon>Pleuronectes</taxon>
    </lineage>
</organism>
<protein>
    <recommendedName>
        <fullName evidence="4">Secreted protein</fullName>
    </recommendedName>
</protein>
<sequence>MFSSRRLRAAGVLCSLKLTLTLRVLIQGLCGRTIMDCDCGSRIRGRGGGSSLIQFGGFYIVRADRSGDGGSCVALASDNGGGPGPRWQLVMDPNWQQWTMTVDYSGSGLDGGS</sequence>
<evidence type="ECO:0000256" key="1">
    <source>
        <dbReference type="SAM" id="SignalP"/>
    </source>
</evidence>
<dbReference type="EMBL" id="CADEAL010001730">
    <property type="protein sequence ID" value="CAB1435076.1"/>
    <property type="molecule type" value="Genomic_DNA"/>
</dbReference>
<keyword evidence="3" id="KW-1185">Reference proteome</keyword>